<proteinExistence type="predicted"/>
<accession>J0XGB4</accession>
<evidence type="ECO:0000313" key="1">
    <source>
        <dbReference type="EMBL" id="EJF47761.1"/>
    </source>
</evidence>
<evidence type="ECO:0000313" key="2">
    <source>
        <dbReference type="Proteomes" id="UP000004578"/>
    </source>
</evidence>
<gene>
    <name evidence="1" type="ORF">HMPREF1317_0930</name>
</gene>
<sequence>MCAALCFLIPSLVCDIEGDEGRAFSNSKSMLTDFLHNMLFSNE</sequence>
<organism evidence="1 2">
    <name type="scientific">Schaalia georgiae F0490</name>
    <dbReference type="NCBI Taxonomy" id="1125717"/>
    <lineage>
        <taxon>Bacteria</taxon>
        <taxon>Bacillati</taxon>
        <taxon>Actinomycetota</taxon>
        <taxon>Actinomycetes</taxon>
        <taxon>Actinomycetales</taxon>
        <taxon>Actinomycetaceae</taxon>
        <taxon>Schaalia</taxon>
    </lineage>
</organism>
<dbReference type="EMBL" id="AKFS01000074">
    <property type="protein sequence ID" value="EJF47761.1"/>
    <property type="molecule type" value="Genomic_DNA"/>
</dbReference>
<comment type="caution">
    <text evidence="1">The sequence shown here is derived from an EMBL/GenBank/DDBJ whole genome shotgun (WGS) entry which is preliminary data.</text>
</comment>
<dbReference type="Proteomes" id="UP000004578">
    <property type="component" value="Unassembled WGS sequence"/>
</dbReference>
<protein>
    <submittedName>
        <fullName evidence="1">Uncharacterized protein</fullName>
    </submittedName>
</protein>
<reference evidence="1 2" key="1">
    <citation type="submission" date="2012-05" db="EMBL/GenBank/DDBJ databases">
        <authorList>
            <person name="Harkins D.M."/>
            <person name="Madupu R."/>
            <person name="Durkin A.S."/>
            <person name="Torralba M."/>
            <person name="Methe B."/>
            <person name="Sutton G.G."/>
            <person name="Nelson K.E."/>
        </authorList>
    </citation>
    <scope>NUCLEOTIDE SEQUENCE [LARGE SCALE GENOMIC DNA]</scope>
    <source>
        <strain evidence="1 2">F0490</strain>
    </source>
</reference>
<name>J0XGB4_9ACTO</name>
<keyword evidence="2" id="KW-1185">Reference proteome</keyword>
<dbReference type="AlphaFoldDB" id="J0XGB4"/>